<feature type="transmembrane region" description="Helical" evidence="10">
    <location>
        <begin position="31"/>
        <end position="54"/>
    </location>
</feature>
<evidence type="ECO:0000256" key="4">
    <source>
        <dbReference type="ARBA" id="ARBA00022692"/>
    </source>
</evidence>
<accession>A0ABZ3ERX3</accession>
<dbReference type="Gene3D" id="1.10.287.950">
    <property type="entry name" value="Methyl-accepting chemotaxis protein"/>
    <property type="match status" value="1"/>
</dbReference>
<dbReference type="SUPFAM" id="SSF58104">
    <property type="entry name" value="Methyl-accepting chemotaxis protein (MCP) signaling domain"/>
    <property type="match status" value="1"/>
</dbReference>
<dbReference type="Pfam" id="PF00015">
    <property type="entry name" value="MCPsignal"/>
    <property type="match status" value="1"/>
</dbReference>
<feature type="region of interest" description="Disordered" evidence="9">
    <location>
        <begin position="421"/>
        <end position="444"/>
    </location>
</feature>
<keyword evidence="5 10" id="KW-1133">Transmembrane helix</keyword>
<evidence type="ECO:0000256" key="1">
    <source>
        <dbReference type="ARBA" id="ARBA00004651"/>
    </source>
</evidence>
<keyword evidence="2" id="KW-1003">Cell membrane</keyword>
<gene>
    <name evidence="12" type="ORF">V6984_13695</name>
</gene>
<dbReference type="CDD" id="cd18773">
    <property type="entry name" value="PDC1_HK_sensor"/>
    <property type="match status" value="1"/>
</dbReference>
<feature type="domain" description="Methyl-accepting transducer" evidence="11">
    <location>
        <begin position="413"/>
        <end position="657"/>
    </location>
</feature>
<dbReference type="PROSITE" id="PS50111">
    <property type="entry name" value="CHEMOTAXIS_TRANSDUC_2"/>
    <property type="match status" value="1"/>
</dbReference>
<dbReference type="PANTHER" id="PTHR32089:SF112">
    <property type="entry name" value="LYSOZYME-LIKE PROTEIN-RELATED"/>
    <property type="match status" value="1"/>
</dbReference>
<evidence type="ECO:0000256" key="5">
    <source>
        <dbReference type="ARBA" id="ARBA00022989"/>
    </source>
</evidence>
<evidence type="ECO:0000256" key="3">
    <source>
        <dbReference type="ARBA" id="ARBA00022500"/>
    </source>
</evidence>
<proteinExistence type="predicted"/>
<evidence type="ECO:0000256" key="8">
    <source>
        <dbReference type="PROSITE-ProRule" id="PRU00284"/>
    </source>
</evidence>
<sequence>MKLKTRAKKERNVQTKQPESKKRKRDFFLSIRTKITFILVIFILLSVSVNYNYLSNLSKDTLTSYTEATLLEIVEAQNNYIEQSIEKYNSTLTYLNGSENFYVYNTNHGSKYYKEVHAALNKYMTQNPTHESINFVDAETLSLLGSTDTDKEGADYSGEAFISYIMENHKPAQSNVFLDDATGEPLISIGVPQASHIDENTLSGVMFTNVKASLLSDTLSDIRVFNSDTSYAYLLDTNGTYIYHPDKALIGKRADTPLIDQLVADIEKGTIPDAKVVTDNSTGQYIAYNISNLNHWILCIAVHQDSVLAPIDEMRQSSVNISIIIVIIMSVLGYIFATTITTPIKVITRIVRKTADLDISQDDSYHYLLKKKDETGSMGRAVSKMRRAFSSMMHDISSTSDVINTNSSRLLEIANTMNDNASTTSSAAEQLSSSMESTARNTESISRQIQAMGGNTASINEKATQGVGFSDEIMKRAIALRESTLAATEKTKAMYETVRTDTQSAIDSSKSVSKINEMTKTIMEISSQTSLLSLNASIEAARAGEAGRGFSVVASEIGKLADQSSKTVTSITAIVAEVNTAIDRMTSSLTATLDFLNQTVLADYQSFVTVSEQYSEDAGFINRTMSDIDLSIDELNNTMIKIADSIHQINIAINETSQGVGVVASNNAQTAVLTADTYHMVETTLAQSDKLKEMVNNFTLD</sequence>
<keyword evidence="7 8" id="KW-0807">Transducer</keyword>
<evidence type="ECO:0000313" key="13">
    <source>
        <dbReference type="Proteomes" id="UP001451571"/>
    </source>
</evidence>
<protein>
    <submittedName>
        <fullName evidence="12">Methyl-accepting chemotaxis protein</fullName>
    </submittedName>
</protein>
<keyword evidence="6 10" id="KW-0472">Membrane</keyword>
<dbReference type="RefSeq" id="WP_342756180.1">
    <property type="nucleotide sequence ID" value="NZ_CP146256.1"/>
</dbReference>
<comment type="subcellular location">
    <subcellularLocation>
        <location evidence="1">Cell membrane</location>
        <topology evidence="1">Multi-pass membrane protein</topology>
    </subcellularLocation>
</comment>
<dbReference type="InterPro" id="IPR004089">
    <property type="entry name" value="MCPsignal_dom"/>
</dbReference>
<evidence type="ECO:0000259" key="11">
    <source>
        <dbReference type="PROSITE" id="PS50111"/>
    </source>
</evidence>
<keyword evidence="4 10" id="KW-0812">Transmembrane</keyword>
<name>A0ABZ3ERX3_9FIRM</name>
<organism evidence="12 13">
    <name type="scientific">Kineothrix sedimenti</name>
    <dbReference type="NCBI Taxonomy" id="3123317"/>
    <lineage>
        <taxon>Bacteria</taxon>
        <taxon>Bacillati</taxon>
        <taxon>Bacillota</taxon>
        <taxon>Clostridia</taxon>
        <taxon>Lachnospirales</taxon>
        <taxon>Lachnospiraceae</taxon>
        <taxon>Kineothrix</taxon>
    </lineage>
</organism>
<evidence type="ECO:0000256" key="2">
    <source>
        <dbReference type="ARBA" id="ARBA00022475"/>
    </source>
</evidence>
<dbReference type="SMART" id="SM00283">
    <property type="entry name" value="MA"/>
    <property type="match status" value="1"/>
</dbReference>
<evidence type="ECO:0000256" key="6">
    <source>
        <dbReference type="ARBA" id="ARBA00023136"/>
    </source>
</evidence>
<evidence type="ECO:0000256" key="10">
    <source>
        <dbReference type="SAM" id="Phobius"/>
    </source>
</evidence>
<dbReference type="Pfam" id="PF02743">
    <property type="entry name" value="dCache_1"/>
    <property type="match status" value="1"/>
</dbReference>
<evidence type="ECO:0000256" key="9">
    <source>
        <dbReference type="SAM" id="MobiDB-lite"/>
    </source>
</evidence>
<dbReference type="CDD" id="cd12912">
    <property type="entry name" value="PDC2_MCP_like"/>
    <property type="match status" value="1"/>
</dbReference>
<evidence type="ECO:0000313" key="12">
    <source>
        <dbReference type="EMBL" id="XAH72565.1"/>
    </source>
</evidence>
<dbReference type="Gene3D" id="3.30.450.20">
    <property type="entry name" value="PAS domain"/>
    <property type="match status" value="1"/>
</dbReference>
<feature type="transmembrane region" description="Helical" evidence="10">
    <location>
        <begin position="321"/>
        <end position="344"/>
    </location>
</feature>
<dbReference type="Proteomes" id="UP001451571">
    <property type="component" value="Chromosome"/>
</dbReference>
<dbReference type="PANTHER" id="PTHR32089">
    <property type="entry name" value="METHYL-ACCEPTING CHEMOTAXIS PROTEIN MCPB"/>
    <property type="match status" value="1"/>
</dbReference>
<evidence type="ECO:0000256" key="7">
    <source>
        <dbReference type="ARBA" id="ARBA00023224"/>
    </source>
</evidence>
<keyword evidence="13" id="KW-1185">Reference proteome</keyword>
<dbReference type="EMBL" id="CP146256">
    <property type="protein sequence ID" value="XAH72565.1"/>
    <property type="molecule type" value="Genomic_DNA"/>
</dbReference>
<keyword evidence="3" id="KW-0145">Chemotaxis</keyword>
<reference evidence="12 13" key="1">
    <citation type="submission" date="2024-02" db="EMBL/GenBank/DDBJ databases">
        <title>Bacterial strain from lacustrine sediment.</title>
        <authorList>
            <person name="Petit C."/>
            <person name="Fadhlaoui K."/>
        </authorList>
    </citation>
    <scope>NUCLEOTIDE SEQUENCE [LARGE SCALE GENOMIC DNA]</scope>
    <source>
        <strain evidence="12 13">IPX-CK</strain>
    </source>
</reference>
<dbReference type="InterPro" id="IPR033479">
    <property type="entry name" value="dCache_1"/>
</dbReference>